<feature type="compositionally biased region" description="Low complexity" evidence="1">
    <location>
        <begin position="621"/>
        <end position="636"/>
    </location>
</feature>
<feature type="compositionally biased region" description="Low complexity" evidence="1">
    <location>
        <begin position="1"/>
        <end position="24"/>
    </location>
</feature>
<gene>
    <name evidence="2" type="ORF">SPSK_06926</name>
</gene>
<feature type="compositionally biased region" description="Basic and acidic residues" evidence="1">
    <location>
        <begin position="558"/>
        <end position="567"/>
    </location>
</feature>
<feature type="compositionally biased region" description="Polar residues" evidence="1">
    <location>
        <begin position="363"/>
        <end position="372"/>
    </location>
</feature>
<feature type="region of interest" description="Disordered" evidence="1">
    <location>
        <begin position="599"/>
        <end position="949"/>
    </location>
</feature>
<feature type="compositionally biased region" description="Low complexity" evidence="1">
    <location>
        <begin position="78"/>
        <end position="107"/>
    </location>
</feature>
<feature type="region of interest" description="Disordered" evidence="1">
    <location>
        <begin position="1"/>
        <end position="230"/>
    </location>
</feature>
<feature type="compositionally biased region" description="Polar residues" evidence="1">
    <location>
        <begin position="992"/>
        <end position="1002"/>
    </location>
</feature>
<feature type="compositionally biased region" description="Low complexity" evidence="1">
    <location>
        <begin position="762"/>
        <end position="775"/>
    </location>
</feature>
<dbReference type="EMBL" id="AXCR01000004">
    <property type="protein sequence ID" value="KJR87845.1"/>
    <property type="molecule type" value="Genomic_DNA"/>
</dbReference>
<organism evidence="2 3">
    <name type="scientific">Sporothrix schenckii 1099-18</name>
    <dbReference type="NCBI Taxonomy" id="1397361"/>
    <lineage>
        <taxon>Eukaryota</taxon>
        <taxon>Fungi</taxon>
        <taxon>Dikarya</taxon>
        <taxon>Ascomycota</taxon>
        <taxon>Pezizomycotina</taxon>
        <taxon>Sordariomycetes</taxon>
        <taxon>Sordariomycetidae</taxon>
        <taxon>Ophiostomatales</taxon>
        <taxon>Ophiostomataceae</taxon>
        <taxon>Sporothrix</taxon>
    </lineage>
</organism>
<feature type="compositionally biased region" description="Polar residues" evidence="1">
    <location>
        <begin position="914"/>
        <end position="927"/>
    </location>
</feature>
<dbReference type="RefSeq" id="XP_016590521.1">
    <property type="nucleotide sequence ID" value="XM_016733596.1"/>
</dbReference>
<reference evidence="2 3" key="2">
    <citation type="journal article" date="2015" name="Eukaryot. Cell">
        <title>Asexual propagation of a virulent clone complex in a human and feline outbreak of sporotrichosis.</title>
        <authorList>
            <person name="Teixeira Mde M."/>
            <person name="Rodrigues A.M."/>
            <person name="Tsui C.K."/>
            <person name="de Almeida L.G."/>
            <person name="Van Diepeningen A.D."/>
            <person name="van den Ende B.G."/>
            <person name="Fernandes G.F."/>
            <person name="Kano R."/>
            <person name="Hamelin R.C."/>
            <person name="Lopes-Bezerra L.M."/>
            <person name="Vasconcelos A.T."/>
            <person name="de Hoog S."/>
            <person name="de Camargo Z.P."/>
            <person name="Felipe M.S."/>
        </authorList>
    </citation>
    <scope>NUCLEOTIDE SEQUENCE [LARGE SCALE GENOMIC DNA]</scope>
    <source>
        <strain evidence="2 3">1099-18</strain>
    </source>
</reference>
<accession>A0A0F2MG63</accession>
<dbReference type="AlphaFoldDB" id="A0A0F2MG63"/>
<proteinExistence type="predicted"/>
<feature type="region of interest" description="Disordered" evidence="1">
    <location>
        <begin position="363"/>
        <end position="568"/>
    </location>
</feature>
<protein>
    <submittedName>
        <fullName evidence="2">Uncharacterized protein</fullName>
    </submittedName>
</protein>
<feature type="compositionally biased region" description="Polar residues" evidence="1">
    <location>
        <begin position="717"/>
        <end position="733"/>
    </location>
</feature>
<evidence type="ECO:0000313" key="3">
    <source>
        <dbReference type="Proteomes" id="UP000033710"/>
    </source>
</evidence>
<dbReference type="KEGG" id="ssck:SPSK_06926"/>
<dbReference type="Proteomes" id="UP000033710">
    <property type="component" value="Unassembled WGS sequence"/>
</dbReference>
<dbReference type="OrthoDB" id="5425130at2759"/>
<feature type="compositionally biased region" description="Low complexity" evidence="1">
    <location>
        <begin position="191"/>
        <end position="209"/>
    </location>
</feature>
<reference evidence="2 3" key="1">
    <citation type="journal article" date="2014" name="BMC Genomics">
        <title>Comparative genomics of the major fungal agents of human and animal Sporotrichosis: Sporothrix schenckii and Sporothrix brasiliensis.</title>
        <authorList>
            <person name="Teixeira M.M."/>
            <person name="de Almeida L.G."/>
            <person name="Kubitschek-Barreira P."/>
            <person name="Alves F.L."/>
            <person name="Kioshima E.S."/>
            <person name="Abadio A.K."/>
            <person name="Fernandes L."/>
            <person name="Derengowski L.S."/>
            <person name="Ferreira K.S."/>
            <person name="Souza R.C."/>
            <person name="Ruiz J.C."/>
            <person name="de Andrade N.C."/>
            <person name="Paes H.C."/>
            <person name="Nicola A.M."/>
            <person name="Albuquerque P."/>
            <person name="Gerber A.L."/>
            <person name="Martins V.P."/>
            <person name="Peconick L.D."/>
            <person name="Neto A.V."/>
            <person name="Chaucanez C.B."/>
            <person name="Silva P.A."/>
            <person name="Cunha O.L."/>
            <person name="de Oliveira F.F."/>
            <person name="dos Santos T.C."/>
            <person name="Barros A.L."/>
            <person name="Soares M.A."/>
            <person name="de Oliveira L.M."/>
            <person name="Marini M.M."/>
            <person name="Villalobos-Duno H."/>
            <person name="Cunha M.M."/>
            <person name="de Hoog S."/>
            <person name="da Silveira J.F."/>
            <person name="Henrissat B."/>
            <person name="Nino-Vega G.A."/>
            <person name="Cisalpino P.S."/>
            <person name="Mora-Montes H.M."/>
            <person name="Almeida S.R."/>
            <person name="Stajich J.E."/>
            <person name="Lopes-Bezerra L.M."/>
            <person name="Vasconcelos A.T."/>
            <person name="Felipe M.S."/>
        </authorList>
    </citation>
    <scope>NUCLEOTIDE SEQUENCE [LARGE SCALE GENOMIC DNA]</scope>
    <source>
        <strain evidence="2 3">1099-18</strain>
    </source>
</reference>
<dbReference type="VEuPathDB" id="FungiDB:SPSK_06926"/>
<feature type="compositionally biased region" description="Low complexity" evidence="1">
    <location>
        <begin position="470"/>
        <end position="480"/>
    </location>
</feature>
<evidence type="ECO:0000256" key="1">
    <source>
        <dbReference type="SAM" id="MobiDB-lite"/>
    </source>
</evidence>
<name>A0A0F2MG63_SPOSC</name>
<dbReference type="GeneID" id="27668873"/>
<feature type="compositionally biased region" description="Basic and acidic residues" evidence="1">
    <location>
        <begin position="796"/>
        <end position="806"/>
    </location>
</feature>
<feature type="region of interest" description="Disordered" evidence="1">
    <location>
        <begin position="269"/>
        <end position="329"/>
    </location>
</feature>
<feature type="compositionally biased region" description="Pro residues" evidence="1">
    <location>
        <begin position="659"/>
        <end position="672"/>
    </location>
</feature>
<feature type="compositionally biased region" description="Polar residues" evidence="1">
    <location>
        <begin position="122"/>
        <end position="136"/>
    </location>
</feature>
<feature type="region of interest" description="Disordered" evidence="1">
    <location>
        <begin position="972"/>
        <end position="1008"/>
    </location>
</feature>
<feature type="compositionally biased region" description="Polar residues" evidence="1">
    <location>
        <begin position="431"/>
        <end position="444"/>
    </location>
</feature>
<evidence type="ECO:0000313" key="2">
    <source>
        <dbReference type="EMBL" id="KJR87845.1"/>
    </source>
</evidence>
<feature type="compositionally biased region" description="Pro residues" evidence="1">
    <location>
        <begin position="210"/>
        <end position="221"/>
    </location>
</feature>
<feature type="compositionally biased region" description="Low complexity" evidence="1">
    <location>
        <begin position="811"/>
        <end position="868"/>
    </location>
</feature>
<feature type="compositionally biased region" description="Pro residues" evidence="1">
    <location>
        <begin position="776"/>
        <end position="790"/>
    </location>
</feature>
<feature type="compositionally biased region" description="Low complexity" evidence="1">
    <location>
        <begin position="897"/>
        <end position="910"/>
    </location>
</feature>
<comment type="caution">
    <text evidence="2">The sequence shown here is derived from an EMBL/GenBank/DDBJ whole genome shotgun (WGS) entry which is preliminary data.</text>
</comment>
<feature type="compositionally biased region" description="Low complexity" evidence="1">
    <location>
        <begin position="281"/>
        <end position="290"/>
    </location>
</feature>
<feature type="compositionally biased region" description="Low complexity" evidence="1">
    <location>
        <begin position="547"/>
        <end position="556"/>
    </location>
</feature>
<feature type="compositionally biased region" description="Pro residues" evidence="1">
    <location>
        <begin position="164"/>
        <end position="179"/>
    </location>
</feature>
<feature type="compositionally biased region" description="Low complexity" evidence="1">
    <location>
        <begin position="55"/>
        <end position="64"/>
    </location>
</feature>
<sequence length="1142" mass="119811">MAVNSSSFLPSSGSTGTGGRNSNNIPKAPKSPGRSRFSKALPAPPPVLEKLLPMRSASRPSPSADETPSLPPLPPPSSAVLSSPSSSYIPMAASPATASPPSATVLSVPPPPPKSSARTAPGTISSMRSPSLSLFPQQAPPPLPEKKSAPLPSTGPAPAANPSQPLPQIPLQSQPPQPAPSARGAIRRRPVASSVSVASSDSNRSVVPSASPPPQPQPQQEPTPAAAAAPLTSLSVLPQLPDLSSFNSFSSLHELPAASVSRSVLPELPELPSAPVDIDASSSSETQSQTKTLRAPSPLPPTTQEEEKEQEQKLEQEQEQEPSSSRVASISSILSAYSENSSPVLAGLSSSNSEATISTNTSSVMAAATSSPLRPLPSDKGQQVFLDVRQPSSPSKLDESVHTPLSYLLDGDYVDDDQVEDATSMPDEKATTNGISQNSTNTNSDEYDPYSDAYYSYRPPLPKAHKKNDTSNATTASATSLQFNGTTEATKPAPKSLVPPAPISKTEAALPPRSTSLRHPPPDVLSKTVTTEGSKLDDDSLPPLPTLPHHSSTPSTEIWKRRSEKAETNLSVTELNLKATPALQSTIAVAVAADVQNSKNKSGILQPPQKQLQPQPPPPQQQQQQQLQAHTLQNPQNLQKELPRLTPANDASHLASAQPLPPPQSPLPPPPTRSALNQLQPPKSPLVGGSNANGASPSLVAPSPRLGLPGRDIRPSHQASPAVTPTTVSQTQLAADAAAPAMGSSLAKVENKVESAFKRKPAPAVSVPSAPAAKELPPPPPPSFQRPPTPEYDDEDKIKDNSKDDTSTAQSAIGTVGASSSSTTVVDVPVSPAASPAASPAGSMSSASAQQQQQQQQQQRQQRQQRQQPSPPVNSGLVGREIRPVKSVARLADSPDQLQQPQQPQQQPQPRFTPRTSSRNASISTISGALAGPLPPAKEIPAPVAPVSERPHADSAVSFVSESGSQVTIKAVAQKQLPSPESAETSEDLSAAASTRPDSSESADLPLAPGMPPLFPTGYMTDVITPDTVFAAPPPSKIQFQCLHGHRDMFRDRNVNYPLSCQTCQTFERSMRWRCKWCYLRVCSGCRDVLHTHAKHDLAQLLTYLAEGGGKEAVGVDGHDLDGKPVVHSISSAAELPVIQEA</sequence>